<dbReference type="AlphaFoldDB" id="A0A7V8REQ8"/>
<evidence type="ECO:0000256" key="12">
    <source>
        <dbReference type="RuleBase" id="RU003357"/>
    </source>
</evidence>
<keyword evidence="6" id="KW-0408">Iron</keyword>
<feature type="domain" description="TonB-dependent receptor-like beta-barrel" evidence="14">
    <location>
        <begin position="249"/>
        <end position="715"/>
    </location>
</feature>
<dbReference type="InterPro" id="IPR039426">
    <property type="entry name" value="TonB-dep_rcpt-like"/>
</dbReference>
<comment type="subcellular location">
    <subcellularLocation>
        <location evidence="1 11">Cell outer membrane</location>
        <topology evidence="1 11">Multi-pass membrane protein</topology>
    </subcellularLocation>
</comment>
<feature type="domain" description="TonB-dependent receptor plug" evidence="15">
    <location>
        <begin position="63"/>
        <end position="166"/>
    </location>
</feature>
<feature type="signal peptide" evidence="13">
    <location>
        <begin position="1"/>
        <end position="26"/>
    </location>
</feature>
<dbReference type="PROSITE" id="PS52016">
    <property type="entry name" value="TONB_DEPENDENT_REC_3"/>
    <property type="match status" value="1"/>
</dbReference>
<keyword evidence="17" id="KW-1185">Reference proteome</keyword>
<evidence type="ECO:0000256" key="8">
    <source>
        <dbReference type="ARBA" id="ARBA00023077"/>
    </source>
</evidence>
<evidence type="ECO:0000256" key="6">
    <source>
        <dbReference type="ARBA" id="ARBA00023004"/>
    </source>
</evidence>
<dbReference type="InterPro" id="IPR000531">
    <property type="entry name" value="Beta-barrel_TonB"/>
</dbReference>
<dbReference type="PANTHER" id="PTHR32552:SF81">
    <property type="entry name" value="TONB-DEPENDENT OUTER MEMBRANE RECEPTOR"/>
    <property type="match status" value="1"/>
</dbReference>
<keyword evidence="3 11" id="KW-1134">Transmembrane beta strand</keyword>
<dbReference type="Pfam" id="PF07715">
    <property type="entry name" value="Plug"/>
    <property type="match status" value="1"/>
</dbReference>
<evidence type="ECO:0000259" key="15">
    <source>
        <dbReference type="Pfam" id="PF07715"/>
    </source>
</evidence>
<dbReference type="EMBL" id="VDES01000002">
    <property type="protein sequence ID" value="MBA1375117.1"/>
    <property type="molecule type" value="Genomic_DNA"/>
</dbReference>
<name>A0A7V8REQ8_9SPHN</name>
<evidence type="ECO:0000256" key="1">
    <source>
        <dbReference type="ARBA" id="ARBA00004571"/>
    </source>
</evidence>
<keyword evidence="10 11" id="KW-0998">Cell outer membrane</keyword>
<comment type="caution">
    <text evidence="16">The sequence shown here is derived from an EMBL/GenBank/DDBJ whole genome shotgun (WGS) entry which is preliminary data.</text>
</comment>
<reference evidence="16 17" key="1">
    <citation type="journal article" date="1994" name="Int. J. Syst. Bacteriol.">
        <title>Phylogenetic positions of novel aerobic, bacteriochlorophyll a-containing bacteria and description of Roseococcus thiosulfatophilus gen. nov., sp. nov., Erythromicrobium ramosum gen. nov., sp. nov., and Erythrobacter litoralis sp. nov.</title>
        <authorList>
            <person name="Yurkov V."/>
            <person name="Stackebrandt E."/>
            <person name="Holmes A."/>
            <person name="Fuerst J.A."/>
            <person name="Hugenholtz P."/>
            <person name="Golecki J."/>
            <person name="Gad'on N."/>
            <person name="Gorlenko V.M."/>
            <person name="Kompantseva E.I."/>
            <person name="Drews G."/>
        </authorList>
    </citation>
    <scope>NUCLEOTIDE SEQUENCE [LARGE SCALE GENOMIC DNA]</scope>
    <source>
        <strain evidence="16 17">KR-99</strain>
    </source>
</reference>
<dbReference type="Gene3D" id="2.40.170.20">
    <property type="entry name" value="TonB-dependent receptor, beta-barrel domain"/>
    <property type="match status" value="1"/>
</dbReference>
<dbReference type="RefSeq" id="WP_181267700.1">
    <property type="nucleotide sequence ID" value="NZ_BAAAGB010000001.1"/>
</dbReference>
<evidence type="ECO:0000256" key="3">
    <source>
        <dbReference type="ARBA" id="ARBA00022452"/>
    </source>
</evidence>
<evidence type="ECO:0000313" key="16">
    <source>
        <dbReference type="EMBL" id="MBA1375117.1"/>
    </source>
</evidence>
<evidence type="ECO:0000313" key="17">
    <source>
        <dbReference type="Proteomes" id="UP000589292"/>
    </source>
</evidence>
<dbReference type="GO" id="GO:0006826">
    <property type="term" value="P:iron ion transport"/>
    <property type="evidence" value="ECO:0007669"/>
    <property type="project" value="UniProtKB-KW"/>
</dbReference>
<organism evidence="16 17">
    <name type="scientific">Sphingomonas ursincola</name>
    <dbReference type="NCBI Taxonomy" id="56361"/>
    <lineage>
        <taxon>Bacteria</taxon>
        <taxon>Pseudomonadati</taxon>
        <taxon>Pseudomonadota</taxon>
        <taxon>Alphaproteobacteria</taxon>
        <taxon>Sphingomonadales</taxon>
        <taxon>Sphingomonadaceae</taxon>
        <taxon>Sphingomonas</taxon>
    </lineage>
</organism>
<evidence type="ECO:0000256" key="5">
    <source>
        <dbReference type="ARBA" id="ARBA00022692"/>
    </source>
</evidence>
<dbReference type="InterPro" id="IPR012910">
    <property type="entry name" value="Plug_dom"/>
</dbReference>
<feature type="chain" id="PRO_5031116548" evidence="13">
    <location>
        <begin position="27"/>
        <end position="750"/>
    </location>
</feature>
<proteinExistence type="inferred from homology"/>
<keyword evidence="13" id="KW-0732">Signal</keyword>
<evidence type="ECO:0000256" key="7">
    <source>
        <dbReference type="ARBA" id="ARBA00023065"/>
    </source>
</evidence>
<keyword evidence="9 11" id="KW-0472">Membrane</keyword>
<evidence type="ECO:0000256" key="10">
    <source>
        <dbReference type="ARBA" id="ARBA00023237"/>
    </source>
</evidence>
<evidence type="ECO:0000256" key="2">
    <source>
        <dbReference type="ARBA" id="ARBA00022448"/>
    </source>
</evidence>
<dbReference type="CDD" id="cd01347">
    <property type="entry name" value="ligand_gated_channel"/>
    <property type="match status" value="1"/>
</dbReference>
<evidence type="ECO:0000256" key="4">
    <source>
        <dbReference type="ARBA" id="ARBA00022496"/>
    </source>
</evidence>
<evidence type="ECO:0000256" key="13">
    <source>
        <dbReference type="SAM" id="SignalP"/>
    </source>
</evidence>
<dbReference type="Pfam" id="PF00593">
    <property type="entry name" value="TonB_dep_Rec_b-barrel"/>
    <property type="match status" value="1"/>
</dbReference>
<keyword evidence="16" id="KW-0675">Receptor</keyword>
<keyword evidence="7" id="KW-0406">Ion transport</keyword>
<evidence type="ECO:0000259" key="14">
    <source>
        <dbReference type="Pfam" id="PF00593"/>
    </source>
</evidence>
<dbReference type="PANTHER" id="PTHR32552">
    <property type="entry name" value="FERRICHROME IRON RECEPTOR-RELATED"/>
    <property type="match status" value="1"/>
</dbReference>
<accession>A0A7V8REQ8</accession>
<dbReference type="SUPFAM" id="SSF56935">
    <property type="entry name" value="Porins"/>
    <property type="match status" value="1"/>
</dbReference>
<keyword evidence="5 11" id="KW-0812">Transmembrane</keyword>
<keyword evidence="8 12" id="KW-0798">TonB box</keyword>
<dbReference type="GO" id="GO:0009279">
    <property type="term" value="C:cell outer membrane"/>
    <property type="evidence" value="ECO:0007669"/>
    <property type="project" value="UniProtKB-SubCell"/>
</dbReference>
<evidence type="ECO:0000256" key="11">
    <source>
        <dbReference type="PROSITE-ProRule" id="PRU01360"/>
    </source>
</evidence>
<keyword evidence="4" id="KW-0410">Iron transport</keyword>
<sequence length="750" mass="81191">MRISKAAYWLAGACLVALATSGQAQAQAQAQAQEPAPRDSQEAGDGGLKEIVVTANRRAEDSQKVSLAVTKIDAKDLARSGIATVADLQFYAPGLVFSQNGAAFTTLRGVGTSQPGSAVESGVATNIDSVYIGRASAVQAYYDLESVEVLRGPQGTLYGRNATGGAININSARPTQDLSVGAIMGFGNYDRIKLEAFASGGLGGGFSARVAGIVDKHDPYRRNIVANGPRIPGEELNGIRGTLQYQPDGSDLVLRLIADYQTFTSAGQLPQNFLGANSVSPSAPPGTIFTTDPDRVAQGVPNRSDRESWGLTYNMEIPIGELTLRTITGYRENSWRALNSLSASSDPRSFTRTNETANQFSQEIQLLSDDQGRLKWVVGAYYYREHAIGNYDLRTITAESFQLFPGFSTGPIQFRQTLTQDIRSTSYAVFGQATYSLTDRFRVVAGARYTRDEKEGQGLDNSSLFDIGGILGVIPIGGIATVDNSWDAFTPKLALEYDLADRTMIYASVTRGFKPGNSNLTFGQRPVRPEFIWAYEAGLKARAFDNRAQFNLVGFYYDYTDLQAFGVISTGNGGLSAGFQNAAAATVKGFEAELLAQPVPALELSASYAYLDATYDRFTNTDSFQNALAPPTIVLDGNTLPRSPRHTINLAAQYAAEVGTVTVTPRVEFVHRSKMFFSEFERDLTAQRAFSLWNARLTIAPDEGAWSLALYGRNLGDKAYFETVNEGPNGIASAFYAAPRTYGIEFSVRY</sequence>
<dbReference type="Proteomes" id="UP000589292">
    <property type="component" value="Unassembled WGS sequence"/>
</dbReference>
<keyword evidence="2 11" id="KW-0813">Transport</keyword>
<dbReference type="InterPro" id="IPR036942">
    <property type="entry name" value="Beta-barrel_TonB_sf"/>
</dbReference>
<evidence type="ECO:0000256" key="9">
    <source>
        <dbReference type="ARBA" id="ARBA00023136"/>
    </source>
</evidence>
<comment type="similarity">
    <text evidence="11 12">Belongs to the TonB-dependent receptor family.</text>
</comment>
<gene>
    <name evidence="16" type="ORF">FG486_12275</name>
</gene>
<protein>
    <submittedName>
        <fullName evidence="16">TonB-dependent receptor</fullName>
    </submittedName>
</protein>